<dbReference type="Proteomes" id="UP001497444">
    <property type="component" value="Chromosome 19"/>
</dbReference>
<gene>
    <name evidence="1" type="ORF">CSSPJE1EN1_LOCUS12974</name>
</gene>
<keyword evidence="2" id="KW-1185">Reference proteome</keyword>
<organism evidence="1 2">
    <name type="scientific">Sphagnum jensenii</name>
    <dbReference type="NCBI Taxonomy" id="128206"/>
    <lineage>
        <taxon>Eukaryota</taxon>
        <taxon>Viridiplantae</taxon>
        <taxon>Streptophyta</taxon>
        <taxon>Embryophyta</taxon>
        <taxon>Bryophyta</taxon>
        <taxon>Sphagnophytina</taxon>
        <taxon>Sphagnopsida</taxon>
        <taxon>Sphagnales</taxon>
        <taxon>Sphagnaceae</taxon>
        <taxon>Sphagnum</taxon>
    </lineage>
</organism>
<protein>
    <submittedName>
        <fullName evidence="1">Uncharacterized protein</fullName>
    </submittedName>
</protein>
<dbReference type="EMBL" id="OZ020114">
    <property type="protein sequence ID" value="CAK9267496.1"/>
    <property type="molecule type" value="Genomic_DNA"/>
</dbReference>
<name>A0ABP0WMY6_9BRYO</name>
<sequence>MEIIIRKGFEVAVVDRRSIAAVEYEYEYEYSGVADLQRDHRAIDWLALTDGQISICCSVASLHPQFLGQLVQRTACSTVCRHAVVKCSSVVEAAAADGSKQLLSSSGNTNASRKYLGKGKIVHGVSCSGEDYKSSLSAGGCLEIHNLKLLAGYQPFPDFLSVLQLQTLGRLSLRALN</sequence>
<evidence type="ECO:0000313" key="2">
    <source>
        <dbReference type="Proteomes" id="UP001497444"/>
    </source>
</evidence>
<accession>A0ABP0WMY6</accession>
<reference evidence="1" key="1">
    <citation type="submission" date="2024-02" db="EMBL/GenBank/DDBJ databases">
        <authorList>
            <consortium name="ELIXIR-Norway"/>
            <consortium name="Elixir Norway"/>
        </authorList>
    </citation>
    <scope>NUCLEOTIDE SEQUENCE</scope>
</reference>
<evidence type="ECO:0000313" key="1">
    <source>
        <dbReference type="EMBL" id="CAK9267496.1"/>
    </source>
</evidence>
<proteinExistence type="predicted"/>